<gene>
    <name evidence="1" type="ORF">NDU88_005771</name>
</gene>
<dbReference type="EMBL" id="JANPWB010000007">
    <property type="protein sequence ID" value="KAJ1173947.1"/>
    <property type="molecule type" value="Genomic_DNA"/>
</dbReference>
<proteinExistence type="predicted"/>
<dbReference type="Proteomes" id="UP001066276">
    <property type="component" value="Chromosome 4_1"/>
</dbReference>
<sequence length="110" mass="11986">MDFGRADTADTDVIRPTEGPYIRLTDVIVVEDNGDEVMILADNGAVNVADEAKPAIVDGAVSDVEILDANSGRELDDFLIFLELVAGVEGSEQPYHHVPLKLRDIHQLFP</sequence>
<dbReference type="AlphaFoldDB" id="A0AAV7TBD6"/>
<reference evidence="1" key="1">
    <citation type="journal article" date="2022" name="bioRxiv">
        <title>Sequencing and chromosome-scale assembly of the giantPleurodeles waltlgenome.</title>
        <authorList>
            <person name="Brown T."/>
            <person name="Elewa A."/>
            <person name="Iarovenko S."/>
            <person name="Subramanian E."/>
            <person name="Araus A.J."/>
            <person name="Petzold A."/>
            <person name="Susuki M."/>
            <person name="Suzuki K.-i.T."/>
            <person name="Hayashi T."/>
            <person name="Toyoda A."/>
            <person name="Oliveira C."/>
            <person name="Osipova E."/>
            <person name="Leigh N.D."/>
            <person name="Simon A."/>
            <person name="Yun M.H."/>
        </authorList>
    </citation>
    <scope>NUCLEOTIDE SEQUENCE</scope>
    <source>
        <strain evidence="1">20211129_DDA</strain>
        <tissue evidence="1">Liver</tissue>
    </source>
</reference>
<organism evidence="1 2">
    <name type="scientific">Pleurodeles waltl</name>
    <name type="common">Iberian ribbed newt</name>
    <dbReference type="NCBI Taxonomy" id="8319"/>
    <lineage>
        <taxon>Eukaryota</taxon>
        <taxon>Metazoa</taxon>
        <taxon>Chordata</taxon>
        <taxon>Craniata</taxon>
        <taxon>Vertebrata</taxon>
        <taxon>Euteleostomi</taxon>
        <taxon>Amphibia</taxon>
        <taxon>Batrachia</taxon>
        <taxon>Caudata</taxon>
        <taxon>Salamandroidea</taxon>
        <taxon>Salamandridae</taxon>
        <taxon>Pleurodelinae</taxon>
        <taxon>Pleurodeles</taxon>
    </lineage>
</organism>
<evidence type="ECO:0000313" key="1">
    <source>
        <dbReference type="EMBL" id="KAJ1173947.1"/>
    </source>
</evidence>
<accession>A0AAV7TBD6</accession>
<name>A0AAV7TBD6_PLEWA</name>
<keyword evidence="2" id="KW-1185">Reference proteome</keyword>
<protein>
    <submittedName>
        <fullName evidence="1">Uncharacterized protein</fullName>
    </submittedName>
</protein>
<evidence type="ECO:0000313" key="2">
    <source>
        <dbReference type="Proteomes" id="UP001066276"/>
    </source>
</evidence>
<comment type="caution">
    <text evidence="1">The sequence shown here is derived from an EMBL/GenBank/DDBJ whole genome shotgun (WGS) entry which is preliminary data.</text>
</comment>